<dbReference type="AlphaFoldDB" id="A0A7I9VIR6"/>
<dbReference type="RefSeq" id="WP_176063643.1">
    <property type="nucleotide sequence ID" value="NZ_BJTG01000002.1"/>
</dbReference>
<organism evidence="1 2">
    <name type="scientific">Anaeromyxobacter diazotrophicus</name>
    <dbReference type="NCBI Taxonomy" id="2590199"/>
    <lineage>
        <taxon>Bacteria</taxon>
        <taxon>Pseudomonadati</taxon>
        <taxon>Myxococcota</taxon>
        <taxon>Myxococcia</taxon>
        <taxon>Myxococcales</taxon>
        <taxon>Cystobacterineae</taxon>
        <taxon>Anaeromyxobacteraceae</taxon>
        <taxon>Anaeromyxobacter</taxon>
    </lineage>
</organism>
<proteinExistence type="predicted"/>
<protein>
    <submittedName>
        <fullName evidence="1">V-type ATP synthase subunit F</fullName>
    </submittedName>
</protein>
<dbReference type="SUPFAM" id="SSF159468">
    <property type="entry name" value="AtpF-like"/>
    <property type="match status" value="1"/>
</dbReference>
<evidence type="ECO:0000313" key="1">
    <source>
        <dbReference type="EMBL" id="GEJ56301.1"/>
    </source>
</evidence>
<evidence type="ECO:0000313" key="2">
    <source>
        <dbReference type="Proteomes" id="UP000503640"/>
    </source>
</evidence>
<dbReference type="EMBL" id="BJTG01000002">
    <property type="protein sequence ID" value="GEJ56301.1"/>
    <property type="molecule type" value="Genomic_DNA"/>
</dbReference>
<dbReference type="InterPro" id="IPR036906">
    <property type="entry name" value="ATPase_V1_fsu_sf"/>
</dbReference>
<gene>
    <name evidence="1" type="primary">atpF_1</name>
    <name evidence="1" type="ORF">AMYX_10420</name>
</gene>
<accession>A0A7I9VIR6</accession>
<name>A0A7I9VIR6_9BACT</name>
<dbReference type="Gene3D" id="3.40.50.10580">
    <property type="entry name" value="ATPase, V1 complex, subunit F"/>
    <property type="match status" value="1"/>
</dbReference>
<dbReference type="GO" id="GO:0034220">
    <property type="term" value="P:monoatomic ion transmembrane transport"/>
    <property type="evidence" value="ECO:0007669"/>
    <property type="project" value="InterPro"/>
</dbReference>
<comment type="caution">
    <text evidence="1">The sequence shown here is derived from an EMBL/GenBank/DDBJ whole genome shotgun (WGS) entry which is preliminary data.</text>
</comment>
<reference evidence="2" key="1">
    <citation type="journal article" date="2020" name="Appl. Environ. Microbiol.">
        <title>Diazotrophic Anaeromyxobacter Isolates from Soils.</title>
        <authorList>
            <person name="Masuda Y."/>
            <person name="Yamanaka H."/>
            <person name="Xu Z.X."/>
            <person name="Shiratori Y."/>
            <person name="Aono T."/>
            <person name="Amachi S."/>
            <person name="Senoo K."/>
            <person name="Itoh H."/>
        </authorList>
    </citation>
    <scope>NUCLEOTIDE SEQUENCE [LARGE SCALE GENOMIC DNA]</scope>
    <source>
        <strain evidence="2">R267</strain>
    </source>
</reference>
<keyword evidence="2" id="KW-1185">Reference proteome</keyword>
<sequence>MTSPRPAHPDLGLAVAVRPGDGLGFRLAGAPVEEIAPGEEPRALAALLGRPGLAVVAVEAGLLPQAEEALRARRRGQELPVLIPFSLPRRHAEPGRGRELVAAIVRRAVGYHVKLGEGPHAG</sequence>
<dbReference type="Proteomes" id="UP000503640">
    <property type="component" value="Unassembled WGS sequence"/>
</dbReference>